<dbReference type="PANTHER" id="PTHR12080">
    <property type="entry name" value="SIGNALING LYMPHOCYTIC ACTIVATION MOLECULE"/>
    <property type="match status" value="1"/>
</dbReference>
<accession>A0AAQ4REG9</accession>
<evidence type="ECO:0000256" key="3">
    <source>
        <dbReference type="ARBA" id="ARBA00023136"/>
    </source>
</evidence>
<proteinExistence type="predicted"/>
<evidence type="ECO:0008006" key="7">
    <source>
        <dbReference type="Google" id="ProtNLM"/>
    </source>
</evidence>
<dbReference type="Gene3D" id="2.60.40.10">
    <property type="entry name" value="Immunoglobulins"/>
    <property type="match status" value="2"/>
</dbReference>
<dbReference type="Proteomes" id="UP000007635">
    <property type="component" value="Chromosome I"/>
</dbReference>
<dbReference type="GeneTree" id="ENSGT00950000183302"/>
<dbReference type="InterPro" id="IPR013783">
    <property type="entry name" value="Ig-like_fold"/>
</dbReference>
<dbReference type="Ensembl" id="ENSGACT00000081591.1">
    <property type="protein sequence ID" value="ENSGACP00000061017.1"/>
    <property type="gene ID" value="ENSGACG00000026157.1"/>
</dbReference>
<evidence type="ECO:0000313" key="5">
    <source>
        <dbReference type="Ensembl" id="ENSGACP00000061017.1"/>
    </source>
</evidence>
<sequence>MRTVNLETDRYGTLSSLHLGPPRSSCGPTPNFRPPPLVLLLRPLNRFSVSSVCEPCKHCRRDFHILDQCARQRTRVCVCVCSRARAFCSAAPPGVRCGDSLLESEEFYWIDRQRRERTGVTPHGTKKTRGDIKEKYEIKGGMKMDISVVTLVFGLLMFDSSQECDYYVASGRKATLPMTFALDQSDELTWMHGMKTILRQTKDKFTSEGKNIVTANGSLTWANVAQSNAGPYKAEVHDRDGKSRWASKSTRLCVIDPVPKPTVTHECNQTEVKFTCDVQPKQAEGFDFEWLQDNQVLDTEKGQTLTRPGDQVTGPITCKLTNRVSSETSEEVHQTCYSEFYQGRLSNSDRTAGNKKTAKWARINTDSMCFSSSSFPPPFPRSKENYLGLKPGLSWPPEEVRLLSLQTKQPPSFYHMI</sequence>
<dbReference type="GO" id="GO:0016020">
    <property type="term" value="C:membrane"/>
    <property type="evidence" value="ECO:0007669"/>
    <property type="project" value="UniProtKB-SubCell"/>
</dbReference>
<reference evidence="5 6" key="1">
    <citation type="journal article" date="2021" name="G3 (Bethesda)">
        <title>Improved contiguity of the threespine stickleback genome using long-read sequencing.</title>
        <authorList>
            <person name="Nath S."/>
            <person name="Shaw D.E."/>
            <person name="White M.A."/>
        </authorList>
    </citation>
    <scope>NUCLEOTIDE SEQUENCE [LARGE SCALE GENOMIC DNA]</scope>
    <source>
        <strain evidence="5 6">Lake Benthic</strain>
    </source>
</reference>
<dbReference type="SUPFAM" id="SSF48726">
    <property type="entry name" value="Immunoglobulin"/>
    <property type="match status" value="1"/>
</dbReference>
<reference evidence="5" key="2">
    <citation type="submission" date="2025-08" db="UniProtKB">
        <authorList>
            <consortium name="Ensembl"/>
        </authorList>
    </citation>
    <scope>IDENTIFICATION</scope>
</reference>
<keyword evidence="4" id="KW-0325">Glycoprotein</keyword>
<evidence type="ECO:0000313" key="6">
    <source>
        <dbReference type="Proteomes" id="UP000007635"/>
    </source>
</evidence>
<dbReference type="InterPro" id="IPR036179">
    <property type="entry name" value="Ig-like_dom_sf"/>
</dbReference>
<evidence type="ECO:0000256" key="2">
    <source>
        <dbReference type="ARBA" id="ARBA00022729"/>
    </source>
</evidence>
<evidence type="ECO:0000256" key="1">
    <source>
        <dbReference type="ARBA" id="ARBA00004370"/>
    </source>
</evidence>
<dbReference type="InterPro" id="IPR015631">
    <property type="entry name" value="CD2/SLAM_rcpt"/>
</dbReference>
<dbReference type="PANTHER" id="PTHR12080:SF134">
    <property type="entry name" value="CD48 ANTIGEN"/>
    <property type="match status" value="1"/>
</dbReference>
<evidence type="ECO:0000256" key="4">
    <source>
        <dbReference type="ARBA" id="ARBA00023180"/>
    </source>
</evidence>
<protein>
    <recommendedName>
        <fullName evidence="7">Ig-like domain-containing protein</fullName>
    </recommendedName>
</protein>
<keyword evidence="6" id="KW-1185">Reference proteome</keyword>
<dbReference type="AlphaFoldDB" id="A0AAQ4REG9"/>
<keyword evidence="3" id="KW-0472">Membrane</keyword>
<keyword evidence="2" id="KW-0732">Signal</keyword>
<comment type="subcellular location">
    <subcellularLocation>
        <location evidence="1">Membrane</location>
    </subcellularLocation>
</comment>
<organism evidence="5 6">
    <name type="scientific">Gasterosteus aculeatus aculeatus</name>
    <name type="common">three-spined stickleback</name>
    <dbReference type="NCBI Taxonomy" id="481459"/>
    <lineage>
        <taxon>Eukaryota</taxon>
        <taxon>Metazoa</taxon>
        <taxon>Chordata</taxon>
        <taxon>Craniata</taxon>
        <taxon>Vertebrata</taxon>
        <taxon>Euteleostomi</taxon>
        <taxon>Actinopterygii</taxon>
        <taxon>Neopterygii</taxon>
        <taxon>Teleostei</taxon>
        <taxon>Neoteleostei</taxon>
        <taxon>Acanthomorphata</taxon>
        <taxon>Eupercaria</taxon>
        <taxon>Perciformes</taxon>
        <taxon>Cottioidei</taxon>
        <taxon>Gasterosteales</taxon>
        <taxon>Gasterosteidae</taxon>
        <taxon>Gasterosteus</taxon>
    </lineage>
</organism>
<reference evidence="5" key="3">
    <citation type="submission" date="2025-09" db="UniProtKB">
        <authorList>
            <consortium name="Ensembl"/>
        </authorList>
    </citation>
    <scope>IDENTIFICATION</scope>
</reference>
<name>A0AAQ4REG9_GASAC</name>